<dbReference type="RefSeq" id="XP_012199475.1">
    <property type="nucleotide sequence ID" value="XM_012344085.1"/>
</dbReference>
<dbReference type="KEGG" id="spar:SPRG_04947"/>
<feature type="transmembrane region" description="Helical" evidence="6">
    <location>
        <begin position="90"/>
        <end position="107"/>
    </location>
</feature>
<dbReference type="GO" id="GO:0017022">
    <property type="term" value="F:myosin binding"/>
    <property type="evidence" value="ECO:0007669"/>
    <property type="project" value="InterPro"/>
</dbReference>
<dbReference type="AlphaFoldDB" id="A0A067CKZ2"/>
<evidence type="ECO:0000256" key="5">
    <source>
        <dbReference type="SAM" id="MobiDB-lite"/>
    </source>
</evidence>
<evidence type="ECO:0000259" key="7">
    <source>
        <dbReference type="Pfam" id="PF12632"/>
    </source>
</evidence>
<dbReference type="GO" id="GO:0012505">
    <property type="term" value="C:endomembrane system"/>
    <property type="evidence" value="ECO:0007669"/>
    <property type="project" value="UniProtKB-SubCell"/>
</dbReference>
<keyword evidence="4 6" id="KW-0472">Membrane</keyword>
<keyword evidence="9" id="KW-1185">Reference proteome</keyword>
<protein>
    <recommendedName>
        <fullName evidence="7">Myosin-binding domain-containing protein</fullName>
    </recommendedName>
</protein>
<evidence type="ECO:0000256" key="1">
    <source>
        <dbReference type="ARBA" id="ARBA00004308"/>
    </source>
</evidence>
<gene>
    <name evidence="8" type="ORF">SPRG_04947</name>
</gene>
<reference evidence="8 9" key="1">
    <citation type="journal article" date="2013" name="PLoS Genet.">
        <title>Distinctive expansion of potential virulence genes in the genome of the oomycete fish pathogen Saprolegnia parasitica.</title>
        <authorList>
            <person name="Jiang R.H."/>
            <person name="de Bruijn I."/>
            <person name="Haas B.J."/>
            <person name="Belmonte R."/>
            <person name="Lobach L."/>
            <person name="Christie J."/>
            <person name="van den Ackerveken G."/>
            <person name="Bottin A."/>
            <person name="Bulone V."/>
            <person name="Diaz-Moreno S.M."/>
            <person name="Dumas B."/>
            <person name="Fan L."/>
            <person name="Gaulin E."/>
            <person name="Govers F."/>
            <person name="Grenville-Briggs L.J."/>
            <person name="Horner N.R."/>
            <person name="Levin J.Z."/>
            <person name="Mammella M."/>
            <person name="Meijer H.J."/>
            <person name="Morris P."/>
            <person name="Nusbaum C."/>
            <person name="Oome S."/>
            <person name="Phillips A.J."/>
            <person name="van Rooyen D."/>
            <person name="Rzeszutek E."/>
            <person name="Saraiva M."/>
            <person name="Secombes C.J."/>
            <person name="Seidl M.F."/>
            <person name="Snel B."/>
            <person name="Stassen J.H."/>
            <person name="Sykes S."/>
            <person name="Tripathy S."/>
            <person name="van den Berg H."/>
            <person name="Vega-Arreguin J.C."/>
            <person name="Wawra S."/>
            <person name="Young S.K."/>
            <person name="Zeng Q."/>
            <person name="Dieguez-Uribeondo J."/>
            <person name="Russ C."/>
            <person name="Tyler B.M."/>
            <person name="van West P."/>
        </authorList>
    </citation>
    <scope>NUCLEOTIDE SEQUENCE [LARGE SCALE GENOMIC DNA]</scope>
    <source>
        <strain evidence="8 9">CBS 223.65</strain>
    </source>
</reference>
<dbReference type="OrthoDB" id="79817at2759"/>
<keyword evidence="2 6" id="KW-0812">Transmembrane</keyword>
<feature type="transmembrane region" description="Helical" evidence="6">
    <location>
        <begin position="58"/>
        <end position="78"/>
    </location>
</feature>
<organism evidence="8 9">
    <name type="scientific">Saprolegnia parasitica (strain CBS 223.65)</name>
    <dbReference type="NCBI Taxonomy" id="695850"/>
    <lineage>
        <taxon>Eukaryota</taxon>
        <taxon>Sar</taxon>
        <taxon>Stramenopiles</taxon>
        <taxon>Oomycota</taxon>
        <taxon>Saprolegniomycetes</taxon>
        <taxon>Saprolegniales</taxon>
        <taxon>Saprolegniaceae</taxon>
        <taxon>Saprolegnia</taxon>
    </lineage>
</organism>
<evidence type="ECO:0000256" key="3">
    <source>
        <dbReference type="ARBA" id="ARBA00022989"/>
    </source>
</evidence>
<dbReference type="Pfam" id="PF12632">
    <property type="entry name" value="Vezatin"/>
    <property type="match status" value="1"/>
</dbReference>
<evidence type="ECO:0000256" key="2">
    <source>
        <dbReference type="ARBA" id="ARBA00022692"/>
    </source>
</evidence>
<sequence length="501" mass="53967">MSWHSLRAGLFPPWPSMAALQQQGLQDAHDGLRSGTQRSLLASIQGAWRSVDPPSPSFIAAAVAVLYGLSIAGSLVWLRIALATIPLSVLLVRLGLATWCFYVRIAAQRRATVLLRAWQEHLALFDATLQAFEDVVAHSLRRIKAAEVVHRGYHLDTLLPPIARLEANRASSIDDLRCVHLRVLLREVFAQLQDPTYVMNVQVTNDAAPSLLLLALSNQQKAARAALQTQLNTLRAQVVSSVSALDDAATQLHRLVATVATLCDRVADVESASGESTLPCATVRTPSPRFPPTSTWHHAHRVQVALDSANALLYAYKQDLAHGHDDDGATRARVAKFVNDAVAAMCTWEKASIPSVDGPASEEPATPPPIDRDSVVSTERAVEVPAPVDPTVTEVFTALSTGRTEADEALAVAPEKNGLLLPSLHSVMDELHDVLDQRVLPPERVNGVEVEAPTVVAPCNVPLPSTSSSTLARPALQLELQKAFQAAAFANDYVLGESDSE</sequence>
<name>A0A067CKZ2_SAPPC</name>
<accession>A0A067CKZ2</accession>
<evidence type="ECO:0000313" key="8">
    <source>
        <dbReference type="EMBL" id="KDO29880.1"/>
    </source>
</evidence>
<evidence type="ECO:0000256" key="4">
    <source>
        <dbReference type="ARBA" id="ARBA00023136"/>
    </source>
</evidence>
<feature type="region of interest" description="Disordered" evidence="5">
    <location>
        <begin position="353"/>
        <end position="373"/>
    </location>
</feature>
<keyword evidence="3 6" id="KW-1133">Transmembrane helix</keyword>
<feature type="domain" description="Myosin-binding" evidence="7">
    <location>
        <begin position="74"/>
        <end position="191"/>
    </location>
</feature>
<dbReference type="Proteomes" id="UP000030745">
    <property type="component" value="Unassembled WGS sequence"/>
</dbReference>
<proteinExistence type="predicted"/>
<dbReference type="GeneID" id="24127362"/>
<evidence type="ECO:0000313" key="9">
    <source>
        <dbReference type="Proteomes" id="UP000030745"/>
    </source>
</evidence>
<dbReference type="VEuPathDB" id="FungiDB:SPRG_04947"/>
<dbReference type="EMBL" id="KK583204">
    <property type="protein sequence ID" value="KDO29880.1"/>
    <property type="molecule type" value="Genomic_DNA"/>
</dbReference>
<comment type="subcellular location">
    <subcellularLocation>
        <location evidence="1">Endomembrane system</location>
    </subcellularLocation>
</comment>
<dbReference type="InterPro" id="IPR026859">
    <property type="entry name" value="Myosin-bd"/>
</dbReference>
<dbReference type="OMA" id="EVVHRGY"/>
<evidence type="ECO:0000256" key="6">
    <source>
        <dbReference type="SAM" id="Phobius"/>
    </source>
</evidence>